<protein>
    <submittedName>
        <fullName evidence="2">Rhodanese-like domain-containing protein</fullName>
    </submittedName>
</protein>
<dbReference type="RefSeq" id="WP_283716857.1">
    <property type="nucleotide sequence ID" value="NZ_JASJND010000007.1"/>
</dbReference>
<dbReference type="EMBL" id="JASJND010000007">
    <property type="protein sequence ID" value="MDJ1115171.1"/>
    <property type="molecule type" value="Genomic_DNA"/>
</dbReference>
<dbReference type="PANTHER" id="PTHR43031">
    <property type="entry name" value="FAD-DEPENDENT OXIDOREDUCTASE"/>
    <property type="match status" value="1"/>
</dbReference>
<dbReference type="SMART" id="SM00450">
    <property type="entry name" value="RHOD"/>
    <property type="match status" value="1"/>
</dbReference>
<dbReference type="InterPro" id="IPR036873">
    <property type="entry name" value="Rhodanese-like_dom_sf"/>
</dbReference>
<dbReference type="Gene3D" id="3.40.250.10">
    <property type="entry name" value="Rhodanese-like domain"/>
    <property type="match status" value="1"/>
</dbReference>
<name>A0ABT6ZGR8_9MICO</name>
<proteinExistence type="predicted"/>
<dbReference type="Proteomes" id="UP001321481">
    <property type="component" value="Unassembled WGS sequence"/>
</dbReference>
<evidence type="ECO:0000313" key="2">
    <source>
        <dbReference type="EMBL" id="MDJ1115171.1"/>
    </source>
</evidence>
<feature type="domain" description="Rhodanese" evidence="1">
    <location>
        <begin position="29"/>
        <end position="119"/>
    </location>
</feature>
<dbReference type="SUPFAM" id="SSF52821">
    <property type="entry name" value="Rhodanese/Cell cycle control phosphatase"/>
    <property type="match status" value="1"/>
</dbReference>
<dbReference type="InterPro" id="IPR050229">
    <property type="entry name" value="GlpE_sulfurtransferase"/>
</dbReference>
<reference evidence="2 3" key="1">
    <citation type="submission" date="2023-05" db="EMBL/GenBank/DDBJ databases">
        <title>Microbacterium dauci sp.nov., Isolated from Carrot Rhizosphere Soil.</title>
        <authorList>
            <person name="Xiao Z."/>
            <person name="Zheng J."/>
        </authorList>
    </citation>
    <scope>NUCLEOTIDE SEQUENCE [LARGE SCALE GENOMIC DNA]</scope>
    <source>
        <strain evidence="2 3">LX3-4</strain>
    </source>
</reference>
<sequence>MSVNDTQTYFEQKLRHETDASDAYAAQQAGDRFVLVDVRSIDAWNQGHARGALHMPYRDIAARAASEIPSDTPVVVYCWSPGCNAGAKGAVEFAKLGYEVREMIGGYEYWAREGYPVDGVDGPLPRTFDPLVMVVRPRSVDAS</sequence>
<dbReference type="PANTHER" id="PTHR43031:SF1">
    <property type="entry name" value="PYRIDINE NUCLEOTIDE-DISULPHIDE OXIDOREDUCTASE"/>
    <property type="match status" value="1"/>
</dbReference>
<accession>A0ABT6ZGR8</accession>
<dbReference type="InterPro" id="IPR001763">
    <property type="entry name" value="Rhodanese-like_dom"/>
</dbReference>
<keyword evidence="3" id="KW-1185">Reference proteome</keyword>
<evidence type="ECO:0000313" key="3">
    <source>
        <dbReference type="Proteomes" id="UP001321481"/>
    </source>
</evidence>
<comment type="caution">
    <text evidence="2">The sequence shown here is derived from an EMBL/GenBank/DDBJ whole genome shotgun (WGS) entry which is preliminary data.</text>
</comment>
<gene>
    <name evidence="2" type="ORF">QNI14_11990</name>
</gene>
<dbReference type="Pfam" id="PF00581">
    <property type="entry name" value="Rhodanese"/>
    <property type="match status" value="1"/>
</dbReference>
<evidence type="ECO:0000259" key="1">
    <source>
        <dbReference type="PROSITE" id="PS50206"/>
    </source>
</evidence>
<dbReference type="PROSITE" id="PS50206">
    <property type="entry name" value="RHODANESE_3"/>
    <property type="match status" value="1"/>
</dbReference>
<organism evidence="2 3">
    <name type="scientific">Microbacterium dauci</name>
    <dbReference type="NCBI Taxonomy" id="3048008"/>
    <lineage>
        <taxon>Bacteria</taxon>
        <taxon>Bacillati</taxon>
        <taxon>Actinomycetota</taxon>
        <taxon>Actinomycetes</taxon>
        <taxon>Micrococcales</taxon>
        <taxon>Microbacteriaceae</taxon>
        <taxon>Microbacterium</taxon>
    </lineage>
</organism>